<dbReference type="EMBL" id="BARS01032168">
    <property type="protein sequence ID" value="GAG26229.1"/>
    <property type="molecule type" value="Genomic_DNA"/>
</dbReference>
<dbReference type="SMART" id="SM01043">
    <property type="entry name" value="BTAD"/>
    <property type="match status" value="1"/>
</dbReference>
<dbReference type="AlphaFoldDB" id="X0W5R0"/>
<dbReference type="PANTHER" id="PTHR35807">
    <property type="entry name" value="TRANSCRIPTIONAL REGULATOR REDD-RELATED"/>
    <property type="match status" value="1"/>
</dbReference>
<dbReference type="SUPFAM" id="SSF48452">
    <property type="entry name" value="TPR-like"/>
    <property type="match status" value="1"/>
</dbReference>
<dbReference type="InterPro" id="IPR051677">
    <property type="entry name" value="AfsR-DnrI-RedD_regulator"/>
</dbReference>
<reference evidence="2" key="1">
    <citation type="journal article" date="2014" name="Front. Microbiol.">
        <title>High frequency of phylogenetically diverse reductive dehalogenase-homologous genes in deep subseafloor sedimentary metagenomes.</title>
        <authorList>
            <person name="Kawai M."/>
            <person name="Futagami T."/>
            <person name="Toyoda A."/>
            <person name="Takaki Y."/>
            <person name="Nishi S."/>
            <person name="Hori S."/>
            <person name="Arai W."/>
            <person name="Tsubouchi T."/>
            <person name="Morono Y."/>
            <person name="Uchiyama I."/>
            <person name="Ito T."/>
            <person name="Fujiyama A."/>
            <person name="Inagaki F."/>
            <person name="Takami H."/>
        </authorList>
    </citation>
    <scope>NUCLEOTIDE SEQUENCE</scope>
    <source>
        <strain evidence="2">Expedition CK06-06</strain>
    </source>
</reference>
<feature type="domain" description="Bacterial transcriptional activator" evidence="1">
    <location>
        <begin position="1"/>
        <end position="96"/>
    </location>
</feature>
<gene>
    <name evidence="2" type="ORF">S01H1_49957</name>
</gene>
<protein>
    <recommendedName>
        <fullName evidence="1">Bacterial transcriptional activator domain-containing protein</fullName>
    </recommendedName>
</protein>
<dbReference type="InterPro" id="IPR005158">
    <property type="entry name" value="BTAD"/>
</dbReference>
<name>X0W5R0_9ZZZZ</name>
<dbReference type="Pfam" id="PF03704">
    <property type="entry name" value="BTAD"/>
    <property type="match status" value="1"/>
</dbReference>
<evidence type="ECO:0000259" key="1">
    <source>
        <dbReference type="SMART" id="SM01043"/>
    </source>
</evidence>
<accession>X0W5R0</accession>
<dbReference type="InterPro" id="IPR011990">
    <property type="entry name" value="TPR-like_helical_dom_sf"/>
</dbReference>
<proteinExistence type="predicted"/>
<sequence length="97" mass="11270">MSGFTVANSVRFDDWHFAEGEALRRELTETLERMIEYYFSIEDWAAAARYARKWLQVDALNELVYRRLMEALAALGKRSEALEAFEECTRVLTAELG</sequence>
<dbReference type="Gene3D" id="1.25.40.10">
    <property type="entry name" value="Tetratricopeptide repeat domain"/>
    <property type="match status" value="1"/>
</dbReference>
<evidence type="ECO:0000313" key="2">
    <source>
        <dbReference type="EMBL" id="GAG26229.1"/>
    </source>
</evidence>
<comment type="caution">
    <text evidence="2">The sequence shown here is derived from an EMBL/GenBank/DDBJ whole genome shotgun (WGS) entry which is preliminary data.</text>
</comment>
<feature type="non-terminal residue" evidence="2">
    <location>
        <position position="97"/>
    </location>
</feature>
<organism evidence="2">
    <name type="scientific">marine sediment metagenome</name>
    <dbReference type="NCBI Taxonomy" id="412755"/>
    <lineage>
        <taxon>unclassified sequences</taxon>
        <taxon>metagenomes</taxon>
        <taxon>ecological metagenomes</taxon>
    </lineage>
</organism>